<dbReference type="Proteomes" id="UP001652582">
    <property type="component" value="Chromosome 7"/>
</dbReference>
<dbReference type="PROSITE" id="PS00122">
    <property type="entry name" value="CARBOXYLESTERASE_B_1"/>
    <property type="match status" value="1"/>
</dbReference>
<evidence type="ECO:0000313" key="9">
    <source>
        <dbReference type="RefSeq" id="XP_023937849.2"/>
    </source>
</evidence>
<proteinExistence type="inferred from homology"/>
<evidence type="ECO:0000256" key="3">
    <source>
        <dbReference type="ARBA" id="ARBA00022801"/>
    </source>
</evidence>
<gene>
    <name evidence="9" type="primary">LOC112045767</name>
</gene>
<keyword evidence="2" id="KW-0719">Serine esterase</keyword>
<keyword evidence="4" id="KW-1015">Disulfide bond</keyword>
<dbReference type="InterPro" id="IPR002018">
    <property type="entry name" value="CarbesteraseB"/>
</dbReference>
<dbReference type="OrthoDB" id="19653at2759"/>
<dbReference type="EC" id="3.1.1.-" evidence="6"/>
<dbReference type="InterPro" id="IPR050309">
    <property type="entry name" value="Type-B_Carboxylest/Lipase"/>
</dbReference>
<evidence type="ECO:0000256" key="1">
    <source>
        <dbReference type="ARBA" id="ARBA00005964"/>
    </source>
</evidence>
<dbReference type="PANTHER" id="PTHR11559">
    <property type="entry name" value="CARBOXYLESTERASE"/>
    <property type="match status" value="1"/>
</dbReference>
<accession>A0A6J1MTJ1</accession>
<protein>
    <recommendedName>
        <fullName evidence="6">Carboxylic ester hydrolase</fullName>
        <ecNumber evidence="6">3.1.1.-</ecNumber>
    </recommendedName>
</protein>
<dbReference type="AlphaFoldDB" id="A0A6J1MTJ1"/>
<keyword evidence="8" id="KW-1185">Reference proteome</keyword>
<evidence type="ECO:0000256" key="6">
    <source>
        <dbReference type="RuleBase" id="RU361235"/>
    </source>
</evidence>
<name>A0A6J1MTJ1_BICAN</name>
<organism evidence="8 9">
    <name type="scientific">Bicyclus anynana</name>
    <name type="common">Squinting bush brown butterfly</name>
    <dbReference type="NCBI Taxonomy" id="110368"/>
    <lineage>
        <taxon>Eukaryota</taxon>
        <taxon>Metazoa</taxon>
        <taxon>Ecdysozoa</taxon>
        <taxon>Arthropoda</taxon>
        <taxon>Hexapoda</taxon>
        <taxon>Insecta</taxon>
        <taxon>Pterygota</taxon>
        <taxon>Neoptera</taxon>
        <taxon>Endopterygota</taxon>
        <taxon>Lepidoptera</taxon>
        <taxon>Glossata</taxon>
        <taxon>Ditrysia</taxon>
        <taxon>Papilionoidea</taxon>
        <taxon>Nymphalidae</taxon>
        <taxon>Satyrinae</taxon>
        <taxon>Satyrini</taxon>
        <taxon>Mycalesina</taxon>
        <taxon>Bicyclus</taxon>
    </lineage>
</organism>
<keyword evidence="5" id="KW-0325">Glycoprotein</keyword>
<dbReference type="Pfam" id="PF00135">
    <property type="entry name" value="COesterase"/>
    <property type="match status" value="1"/>
</dbReference>
<dbReference type="InterPro" id="IPR019826">
    <property type="entry name" value="Carboxylesterase_B_AS"/>
</dbReference>
<dbReference type="CDD" id="cd00312">
    <property type="entry name" value="Esterase_lipase"/>
    <property type="match status" value="1"/>
</dbReference>
<keyword evidence="3 6" id="KW-0378">Hydrolase</keyword>
<reference evidence="9" key="1">
    <citation type="submission" date="2025-08" db="UniProtKB">
        <authorList>
            <consortium name="RefSeq"/>
        </authorList>
    </citation>
    <scope>IDENTIFICATION</scope>
</reference>
<dbReference type="GeneID" id="112045767"/>
<dbReference type="RefSeq" id="XP_023937849.2">
    <property type="nucleotide sequence ID" value="XM_024082081.2"/>
</dbReference>
<feature type="domain" description="Carboxylesterase type B" evidence="7">
    <location>
        <begin position="25"/>
        <end position="542"/>
    </location>
</feature>
<dbReference type="Gene3D" id="3.40.50.1820">
    <property type="entry name" value="alpha/beta hydrolase"/>
    <property type="match status" value="1"/>
</dbReference>
<sequence>MIVKYFRKMISDSRRFSIQSGSMANPIVTVKEGSLCGTVNKLYNGVNYYSFKGIPYAQPPVGRLRFKAPLPVQPWEGVLDATKHGPNCPQTNATREILEGDENCLFLNVYTRSLKDDSKLPVMVYIHGGGYMTGSGDDDMYGPKFLLIQNVILVTINYRLEAFGFLCLDTPEVPGNAGLKDQVAAFRWVKNNISKFGGDPENITIFGESAGGASVTFHMLSPMSKGLFNKAISQSGVCLNDWAYDAEAKTRAFKVGKILGKETTDPEELLEYLQSVPAKRFIALNFKVGSEDEKYRGLHVRFGPVVEKKFDETEGFLTEQPLDLLCSGKFNPVPFIIGYNTREGLVVAHSEAKKHNILNKFPSFFVPAEIKRNVSEEKLEEFGERIKAFYCPGRDLTLDDYDILSDIATDLYFMFGINRMADLCSAYCKSVYMYRFNLCTELNRFKSLVGMTDYEGACHVDELFYLFNNVMNEDIYKEKVHLKKYVYMITKMWADFAKTGNPTPESSLGVKWTPYTPHRKEYLNIDDKLEMSSGADRQRVQFLTKLYTEAGLPCYVKSNL</sequence>
<evidence type="ECO:0000259" key="7">
    <source>
        <dbReference type="Pfam" id="PF00135"/>
    </source>
</evidence>
<evidence type="ECO:0000313" key="8">
    <source>
        <dbReference type="Proteomes" id="UP001652582"/>
    </source>
</evidence>
<dbReference type="KEGG" id="bany:112045767"/>
<evidence type="ECO:0000256" key="5">
    <source>
        <dbReference type="ARBA" id="ARBA00023180"/>
    </source>
</evidence>
<dbReference type="SUPFAM" id="SSF53474">
    <property type="entry name" value="alpha/beta-Hydrolases"/>
    <property type="match status" value="1"/>
</dbReference>
<dbReference type="InterPro" id="IPR029058">
    <property type="entry name" value="AB_hydrolase_fold"/>
</dbReference>
<comment type="similarity">
    <text evidence="1 6">Belongs to the type-B carboxylesterase/lipase family.</text>
</comment>
<evidence type="ECO:0000256" key="4">
    <source>
        <dbReference type="ARBA" id="ARBA00023157"/>
    </source>
</evidence>
<evidence type="ECO:0000256" key="2">
    <source>
        <dbReference type="ARBA" id="ARBA00022487"/>
    </source>
</evidence>
<dbReference type="GO" id="GO:0052689">
    <property type="term" value="F:carboxylic ester hydrolase activity"/>
    <property type="evidence" value="ECO:0007669"/>
    <property type="project" value="UniProtKB-KW"/>
</dbReference>